<gene>
    <name evidence="9" type="ORF">EV652_102181</name>
</gene>
<keyword evidence="4 7" id="KW-0812">Transmembrane</keyword>
<dbReference type="Pfam" id="PF00528">
    <property type="entry name" value="BPD_transp_1"/>
    <property type="match status" value="1"/>
</dbReference>
<dbReference type="PANTHER" id="PTHR32243">
    <property type="entry name" value="MALTOSE TRANSPORT SYSTEM PERMEASE-RELATED"/>
    <property type="match status" value="1"/>
</dbReference>
<dbReference type="Gene3D" id="1.10.3720.10">
    <property type="entry name" value="MetI-like"/>
    <property type="match status" value="1"/>
</dbReference>
<dbReference type="CDD" id="cd06261">
    <property type="entry name" value="TM_PBP2"/>
    <property type="match status" value="1"/>
</dbReference>
<dbReference type="RefSeq" id="WP_132207929.1">
    <property type="nucleotide sequence ID" value="NZ_SLWN01000002.1"/>
</dbReference>
<keyword evidence="10" id="KW-1185">Reference proteome</keyword>
<feature type="domain" description="ABC transmembrane type-1" evidence="8">
    <location>
        <begin position="67"/>
        <end position="259"/>
    </location>
</feature>
<feature type="transmembrane region" description="Helical" evidence="7">
    <location>
        <begin position="12"/>
        <end position="35"/>
    </location>
</feature>
<sequence>MIARDRISKLSANLVLLAIGVLFVLPLLWVLFASINRTAGLRVEFPTSPTLGNFKAVLNTDTTYRPVFNGVVLCGGAALLTMICAVLAAYPLSRFKSKFNRPFLLTVLFCTGLPITAVMVPVYGLFVQLNLIDTLGGTIMFMATSSLPFAIWLTKTFMDGVPISLEEAAWVDGAGSMQALRSIVLPLMWPGIAVVLIFTFIGMWGNFFVPFMLLLSPERLPASVSIFTFFGQYGEPNYGQLAAYSLIYTTPVLLLYLLLSRKLGGAFALGGAIKG</sequence>
<dbReference type="PROSITE" id="PS50928">
    <property type="entry name" value="ABC_TM1"/>
    <property type="match status" value="1"/>
</dbReference>
<dbReference type="OrthoDB" id="3228189at2"/>
<keyword evidence="9" id="KW-0762">Sugar transport</keyword>
<comment type="similarity">
    <text evidence="7">Belongs to the binding-protein-dependent transport system permease family.</text>
</comment>
<dbReference type="Proteomes" id="UP000294508">
    <property type="component" value="Unassembled WGS sequence"/>
</dbReference>
<feature type="transmembrane region" description="Helical" evidence="7">
    <location>
        <begin position="187"/>
        <end position="209"/>
    </location>
</feature>
<organism evidence="9 10">
    <name type="scientific">Kribbella steppae</name>
    <dbReference type="NCBI Taxonomy" id="2512223"/>
    <lineage>
        <taxon>Bacteria</taxon>
        <taxon>Bacillati</taxon>
        <taxon>Actinomycetota</taxon>
        <taxon>Actinomycetes</taxon>
        <taxon>Propionibacteriales</taxon>
        <taxon>Kribbellaceae</taxon>
        <taxon>Kribbella</taxon>
    </lineage>
</organism>
<evidence type="ECO:0000256" key="2">
    <source>
        <dbReference type="ARBA" id="ARBA00022448"/>
    </source>
</evidence>
<comment type="subcellular location">
    <subcellularLocation>
        <location evidence="1 7">Cell membrane</location>
        <topology evidence="1 7">Multi-pass membrane protein</topology>
    </subcellularLocation>
</comment>
<dbReference type="InterPro" id="IPR050901">
    <property type="entry name" value="BP-dep_ABC_trans_perm"/>
</dbReference>
<dbReference type="EMBL" id="SLWN01000002">
    <property type="protein sequence ID" value="TCO34116.1"/>
    <property type="molecule type" value="Genomic_DNA"/>
</dbReference>
<feature type="transmembrane region" description="Helical" evidence="7">
    <location>
        <begin position="241"/>
        <end position="259"/>
    </location>
</feature>
<dbReference type="SUPFAM" id="SSF161098">
    <property type="entry name" value="MetI-like"/>
    <property type="match status" value="1"/>
</dbReference>
<evidence type="ECO:0000256" key="7">
    <source>
        <dbReference type="RuleBase" id="RU363032"/>
    </source>
</evidence>
<evidence type="ECO:0000256" key="6">
    <source>
        <dbReference type="ARBA" id="ARBA00023136"/>
    </source>
</evidence>
<feature type="transmembrane region" description="Helical" evidence="7">
    <location>
        <begin position="102"/>
        <end position="123"/>
    </location>
</feature>
<evidence type="ECO:0000256" key="4">
    <source>
        <dbReference type="ARBA" id="ARBA00022692"/>
    </source>
</evidence>
<evidence type="ECO:0000256" key="5">
    <source>
        <dbReference type="ARBA" id="ARBA00022989"/>
    </source>
</evidence>
<keyword evidence="5 7" id="KW-1133">Transmembrane helix</keyword>
<feature type="transmembrane region" description="Helical" evidence="7">
    <location>
        <begin position="67"/>
        <end position="90"/>
    </location>
</feature>
<comment type="caution">
    <text evidence="9">The sequence shown here is derived from an EMBL/GenBank/DDBJ whole genome shotgun (WGS) entry which is preliminary data.</text>
</comment>
<dbReference type="AlphaFoldDB" id="A0A4R2HT05"/>
<dbReference type="InterPro" id="IPR000515">
    <property type="entry name" value="MetI-like"/>
</dbReference>
<proteinExistence type="inferred from homology"/>
<keyword evidence="2 7" id="KW-0813">Transport</keyword>
<dbReference type="PANTHER" id="PTHR32243:SF18">
    <property type="entry name" value="INNER MEMBRANE ABC TRANSPORTER PERMEASE PROTEIN YCJP"/>
    <property type="match status" value="1"/>
</dbReference>
<keyword evidence="6 7" id="KW-0472">Membrane</keyword>
<evidence type="ECO:0000256" key="1">
    <source>
        <dbReference type="ARBA" id="ARBA00004651"/>
    </source>
</evidence>
<evidence type="ECO:0000256" key="3">
    <source>
        <dbReference type="ARBA" id="ARBA00022475"/>
    </source>
</evidence>
<feature type="transmembrane region" description="Helical" evidence="7">
    <location>
        <begin position="135"/>
        <end position="154"/>
    </location>
</feature>
<reference evidence="9 10" key="1">
    <citation type="journal article" date="2015" name="Stand. Genomic Sci.">
        <title>Genomic Encyclopedia of Bacterial and Archaeal Type Strains, Phase III: the genomes of soil and plant-associated and newly described type strains.</title>
        <authorList>
            <person name="Whitman W.B."/>
            <person name="Woyke T."/>
            <person name="Klenk H.P."/>
            <person name="Zhou Y."/>
            <person name="Lilburn T.G."/>
            <person name="Beck B.J."/>
            <person name="De Vos P."/>
            <person name="Vandamme P."/>
            <person name="Eisen J.A."/>
            <person name="Garrity G."/>
            <person name="Hugenholtz P."/>
            <person name="Kyrpides N.C."/>
        </authorList>
    </citation>
    <scope>NUCLEOTIDE SEQUENCE [LARGE SCALE GENOMIC DNA]</scope>
    <source>
        <strain evidence="9 10">VKM Ac-2572</strain>
    </source>
</reference>
<name>A0A4R2HT05_9ACTN</name>
<dbReference type="InterPro" id="IPR035906">
    <property type="entry name" value="MetI-like_sf"/>
</dbReference>
<evidence type="ECO:0000313" key="10">
    <source>
        <dbReference type="Proteomes" id="UP000294508"/>
    </source>
</evidence>
<protein>
    <submittedName>
        <fullName evidence="9">Multiple sugar transport system permease protein</fullName>
    </submittedName>
</protein>
<evidence type="ECO:0000313" key="9">
    <source>
        <dbReference type="EMBL" id="TCO34116.1"/>
    </source>
</evidence>
<accession>A0A4R2HT05</accession>
<dbReference type="GO" id="GO:0055085">
    <property type="term" value="P:transmembrane transport"/>
    <property type="evidence" value="ECO:0007669"/>
    <property type="project" value="InterPro"/>
</dbReference>
<dbReference type="GO" id="GO:0005886">
    <property type="term" value="C:plasma membrane"/>
    <property type="evidence" value="ECO:0007669"/>
    <property type="project" value="UniProtKB-SubCell"/>
</dbReference>
<keyword evidence="3" id="KW-1003">Cell membrane</keyword>
<evidence type="ECO:0000259" key="8">
    <source>
        <dbReference type="PROSITE" id="PS50928"/>
    </source>
</evidence>